<evidence type="ECO:0000313" key="1">
    <source>
        <dbReference type="EMBL" id="WEK13784.1"/>
    </source>
</evidence>
<dbReference type="Proteomes" id="UP001213972">
    <property type="component" value="Chromosome"/>
</dbReference>
<gene>
    <name evidence="1" type="ORF">P0Y48_00805</name>
</gene>
<sequence length="84" mass="8940">MTGADGVPARDASAEDTALRIDVLRGNPTPEELAAAVAVVSESYRSEAAAAVADDGRRRSAWEVSARSLRQPLRREVGWGRFSG</sequence>
<dbReference type="GO" id="GO:0003989">
    <property type="term" value="F:acetyl-CoA carboxylase activity"/>
    <property type="evidence" value="ECO:0007669"/>
    <property type="project" value="InterPro"/>
</dbReference>
<evidence type="ECO:0000313" key="2">
    <source>
        <dbReference type="Proteomes" id="UP001213972"/>
    </source>
</evidence>
<organism evidence="1 2">
    <name type="scientific">Candidatus Microbacterium phytovorans</name>
    <dbReference type="NCBI Taxonomy" id="3121374"/>
    <lineage>
        <taxon>Bacteria</taxon>
        <taxon>Bacillati</taxon>
        <taxon>Actinomycetota</taxon>
        <taxon>Actinomycetes</taxon>
        <taxon>Micrococcales</taxon>
        <taxon>Microbacteriaceae</taxon>
        <taxon>Microbacterium</taxon>
    </lineage>
</organism>
<name>A0AAJ5W2G8_9MICO</name>
<dbReference type="EMBL" id="CP119321">
    <property type="protein sequence ID" value="WEK13784.1"/>
    <property type="molecule type" value="Genomic_DNA"/>
</dbReference>
<proteinExistence type="predicted"/>
<dbReference type="AlphaFoldDB" id="A0AAJ5W2G8"/>
<protein>
    <submittedName>
        <fullName evidence="1">Acyl-CoA carboxylase subunit epsilon</fullName>
    </submittedName>
</protein>
<reference evidence="1" key="1">
    <citation type="submission" date="2023-03" db="EMBL/GenBank/DDBJ databases">
        <title>Andean soil-derived lignocellulolytic bacterial consortium as a source of novel taxa and putative plastic-active enzymes.</title>
        <authorList>
            <person name="Diaz-Garcia L."/>
            <person name="Chuvochina M."/>
            <person name="Feuerriegel G."/>
            <person name="Bunk B."/>
            <person name="Sproer C."/>
            <person name="Streit W.R."/>
            <person name="Rodriguez L.M."/>
            <person name="Overmann J."/>
            <person name="Jimenez D.J."/>
        </authorList>
    </citation>
    <scope>NUCLEOTIDE SEQUENCE</scope>
    <source>
        <strain evidence="1">MAG 4610</strain>
    </source>
</reference>
<accession>A0AAJ5W2G8</accession>
<dbReference type="GO" id="GO:0004658">
    <property type="term" value="F:propionyl-CoA carboxylase activity"/>
    <property type="evidence" value="ECO:0007669"/>
    <property type="project" value="InterPro"/>
</dbReference>
<dbReference type="Pfam" id="PF13822">
    <property type="entry name" value="ACC_epsilon"/>
    <property type="match status" value="1"/>
</dbReference>
<dbReference type="InterPro" id="IPR032716">
    <property type="entry name" value="ACC_epsilon"/>
</dbReference>